<reference evidence="2" key="2">
    <citation type="submission" date="2020-06" db="EMBL/GenBank/DDBJ databases">
        <authorList>
            <person name="Sheffer M."/>
        </authorList>
    </citation>
    <scope>NUCLEOTIDE SEQUENCE</scope>
</reference>
<accession>A0A8T0FFX0</accession>
<dbReference type="Proteomes" id="UP000807504">
    <property type="component" value="Unassembled WGS sequence"/>
</dbReference>
<evidence type="ECO:0000313" key="2">
    <source>
        <dbReference type="EMBL" id="KAF8790194.1"/>
    </source>
</evidence>
<sequence>MAERDIDQNMEGEENAPLPEEQPAIPHVHADIFQMGDGPFRGRQDIEAGRRILRARRRHGRRFPAPNAIGGNAREPLRRGLEMRRGVQRGRNMPVGQQHGRGMQFHNDPRLGLGQGDGPAQPLEVNVPGMIEGQGDGILAHSNLINPPQRTRRSLTIFSIHGTALHQMRNTDGEGRYKDASSVDFKTQVIELIPEKDGPVRAVKLKTQSGTLIRPIQRVFPLEVSANDLMNSPLQKVQLSESSVNSPNSDSLKAKQPQVSRCGRAIKKLKSSYSASQREGKIL</sequence>
<name>A0A8T0FFX0_ARGBR</name>
<evidence type="ECO:0000256" key="1">
    <source>
        <dbReference type="SAM" id="MobiDB-lite"/>
    </source>
</evidence>
<protein>
    <submittedName>
        <fullName evidence="2">Uncharacterized protein</fullName>
    </submittedName>
</protein>
<proteinExistence type="predicted"/>
<dbReference type="EMBL" id="JABXBU010000011">
    <property type="protein sequence ID" value="KAF8790194.1"/>
    <property type="molecule type" value="Genomic_DNA"/>
</dbReference>
<dbReference type="AlphaFoldDB" id="A0A8T0FFX0"/>
<reference evidence="2" key="1">
    <citation type="journal article" date="2020" name="bioRxiv">
        <title>Chromosome-level reference genome of the European wasp spider Argiope bruennichi: a resource for studies on range expansion and evolutionary adaptation.</title>
        <authorList>
            <person name="Sheffer M.M."/>
            <person name="Hoppe A."/>
            <person name="Krehenwinkel H."/>
            <person name="Uhl G."/>
            <person name="Kuss A.W."/>
            <person name="Jensen L."/>
            <person name="Jensen C."/>
            <person name="Gillespie R.G."/>
            <person name="Hoff K.J."/>
            <person name="Prost S."/>
        </authorList>
    </citation>
    <scope>NUCLEOTIDE SEQUENCE</scope>
</reference>
<evidence type="ECO:0000313" key="3">
    <source>
        <dbReference type="Proteomes" id="UP000807504"/>
    </source>
</evidence>
<keyword evidence="3" id="KW-1185">Reference proteome</keyword>
<feature type="compositionally biased region" description="Low complexity" evidence="1">
    <location>
        <begin position="240"/>
        <end position="251"/>
    </location>
</feature>
<comment type="caution">
    <text evidence="2">The sequence shown here is derived from an EMBL/GenBank/DDBJ whole genome shotgun (WGS) entry which is preliminary data.</text>
</comment>
<gene>
    <name evidence="2" type="ORF">HNY73_005255</name>
</gene>
<organism evidence="2 3">
    <name type="scientific">Argiope bruennichi</name>
    <name type="common">Wasp spider</name>
    <name type="synonym">Aranea bruennichi</name>
    <dbReference type="NCBI Taxonomy" id="94029"/>
    <lineage>
        <taxon>Eukaryota</taxon>
        <taxon>Metazoa</taxon>
        <taxon>Ecdysozoa</taxon>
        <taxon>Arthropoda</taxon>
        <taxon>Chelicerata</taxon>
        <taxon>Arachnida</taxon>
        <taxon>Araneae</taxon>
        <taxon>Araneomorphae</taxon>
        <taxon>Entelegynae</taxon>
        <taxon>Araneoidea</taxon>
        <taxon>Araneidae</taxon>
        <taxon>Argiope</taxon>
    </lineage>
</organism>
<feature type="region of interest" description="Disordered" evidence="1">
    <location>
        <begin position="238"/>
        <end position="261"/>
    </location>
</feature>
<feature type="region of interest" description="Disordered" evidence="1">
    <location>
        <begin position="1"/>
        <end position="21"/>
    </location>
</feature>